<feature type="transmembrane region" description="Helical" evidence="9">
    <location>
        <begin position="261"/>
        <end position="284"/>
    </location>
</feature>
<evidence type="ECO:0000313" key="13">
    <source>
        <dbReference type="Proteomes" id="UP000663699"/>
    </source>
</evidence>
<accession>A0A899FXJ8</accession>
<dbReference type="PANTHER" id="PTHR45711">
    <property type="entry name" value="CHLORIDE CHANNEL PROTEIN"/>
    <property type="match status" value="1"/>
</dbReference>
<feature type="transmembrane region" description="Helical" evidence="9">
    <location>
        <begin position="391"/>
        <end position="413"/>
    </location>
</feature>
<dbReference type="PRINTS" id="PR00762">
    <property type="entry name" value="CLCHANNEL"/>
</dbReference>
<comment type="similarity">
    <text evidence="9">Belongs to the chloride channel (TC 2.A.49) family.</text>
</comment>
<feature type="transmembrane region" description="Helical" evidence="9">
    <location>
        <begin position="216"/>
        <end position="240"/>
    </location>
</feature>
<evidence type="ECO:0000256" key="5">
    <source>
        <dbReference type="ARBA" id="ARBA00023065"/>
    </source>
</evidence>
<dbReference type="InterPro" id="IPR046342">
    <property type="entry name" value="CBS_dom_sf"/>
</dbReference>
<keyword evidence="13" id="KW-1185">Reference proteome</keyword>
<dbReference type="AlphaFoldDB" id="A0A899FXJ8"/>
<evidence type="ECO:0000313" key="12">
    <source>
        <dbReference type="EMBL" id="QSL64742.1"/>
    </source>
</evidence>
<dbReference type="OrthoDB" id="44789at2759"/>
<dbReference type="EMBL" id="CP054534">
    <property type="protein sequence ID" value="QSL64742.1"/>
    <property type="molecule type" value="Genomic_DNA"/>
</dbReference>
<dbReference type="GO" id="GO:0005769">
    <property type="term" value="C:early endosome"/>
    <property type="evidence" value="ECO:0007669"/>
    <property type="project" value="TreeGrafter"/>
</dbReference>
<dbReference type="PROSITE" id="PS51371">
    <property type="entry name" value="CBS"/>
    <property type="match status" value="1"/>
</dbReference>
<feature type="transmembrane region" description="Helical" evidence="9">
    <location>
        <begin position="433"/>
        <end position="453"/>
    </location>
</feature>
<evidence type="ECO:0000259" key="11">
    <source>
        <dbReference type="PROSITE" id="PS51371"/>
    </source>
</evidence>
<dbReference type="SUPFAM" id="SSF81340">
    <property type="entry name" value="Clc chloride channel"/>
    <property type="match status" value="1"/>
</dbReference>
<feature type="transmembrane region" description="Helical" evidence="9">
    <location>
        <begin position="290"/>
        <end position="306"/>
    </location>
</feature>
<dbReference type="GO" id="GO:0005794">
    <property type="term" value="C:Golgi apparatus"/>
    <property type="evidence" value="ECO:0007669"/>
    <property type="project" value="TreeGrafter"/>
</dbReference>
<organism evidence="12 13">
    <name type="scientific">Pneumocystis wakefieldiae</name>
    <dbReference type="NCBI Taxonomy" id="38082"/>
    <lineage>
        <taxon>Eukaryota</taxon>
        <taxon>Fungi</taxon>
        <taxon>Dikarya</taxon>
        <taxon>Ascomycota</taxon>
        <taxon>Taphrinomycotina</taxon>
        <taxon>Pneumocystomycetes</taxon>
        <taxon>Pneumocystaceae</taxon>
        <taxon>Pneumocystis</taxon>
    </lineage>
</organism>
<evidence type="ECO:0000256" key="2">
    <source>
        <dbReference type="ARBA" id="ARBA00022448"/>
    </source>
</evidence>
<feature type="transmembrane region" description="Helical" evidence="9">
    <location>
        <begin position="139"/>
        <end position="164"/>
    </location>
</feature>
<evidence type="ECO:0000256" key="6">
    <source>
        <dbReference type="ARBA" id="ARBA00023136"/>
    </source>
</evidence>
<gene>
    <name evidence="12" type="ORF">MERGE_002044</name>
</gene>
<dbReference type="GO" id="GO:0005886">
    <property type="term" value="C:plasma membrane"/>
    <property type="evidence" value="ECO:0007669"/>
    <property type="project" value="TreeGrafter"/>
</dbReference>
<dbReference type="InterPro" id="IPR000644">
    <property type="entry name" value="CBS_dom"/>
</dbReference>
<feature type="transmembrane region" description="Helical" evidence="9">
    <location>
        <begin position="486"/>
        <end position="506"/>
    </location>
</feature>
<dbReference type="InterPro" id="IPR014743">
    <property type="entry name" value="Cl-channel_core"/>
</dbReference>
<proteinExistence type="inferred from homology"/>
<dbReference type="Pfam" id="PF00654">
    <property type="entry name" value="Voltage_CLC"/>
    <property type="match status" value="1"/>
</dbReference>
<evidence type="ECO:0000256" key="8">
    <source>
        <dbReference type="PROSITE-ProRule" id="PRU00703"/>
    </source>
</evidence>
<keyword evidence="6 9" id="KW-0472">Membrane</keyword>
<evidence type="ECO:0000256" key="4">
    <source>
        <dbReference type="ARBA" id="ARBA00022989"/>
    </source>
</evidence>
<dbReference type="CDD" id="cd04591">
    <property type="entry name" value="CBS_pair_voltage-gated_CLC_euk_bac"/>
    <property type="match status" value="1"/>
</dbReference>
<reference evidence="12" key="1">
    <citation type="submission" date="2020-06" db="EMBL/GenBank/DDBJ databases">
        <title>Genomes of multiple members of Pneumocystis genus reveal paths to human pathogen Pneumocystis jirovecii.</title>
        <authorList>
            <person name="Cisse O.H."/>
            <person name="Ma L."/>
            <person name="Dekker J."/>
            <person name="Khil P."/>
            <person name="Jo J."/>
            <person name="Brenchley J."/>
            <person name="Blair R."/>
            <person name="Pahar B."/>
            <person name="Chabe M."/>
            <person name="Van Rompay K.A."/>
            <person name="Keesler R."/>
            <person name="Sukura A."/>
            <person name="Hirsch V."/>
            <person name="Kutty G."/>
            <person name="Liu Y."/>
            <person name="Peng L."/>
            <person name="Chen J."/>
            <person name="Song J."/>
            <person name="Weissenbacher-Lang C."/>
            <person name="Xu J."/>
            <person name="Upham N.S."/>
            <person name="Stajich J.E."/>
            <person name="Cuomo C.A."/>
            <person name="Cushion M.T."/>
            <person name="Kovacs J.A."/>
        </authorList>
    </citation>
    <scope>NUCLEOTIDE SEQUENCE</scope>
    <source>
        <strain evidence="12">2A</strain>
    </source>
</reference>
<feature type="transmembrane region" description="Helical" evidence="9">
    <location>
        <begin position="512"/>
        <end position="532"/>
    </location>
</feature>
<feature type="region of interest" description="Disordered" evidence="10">
    <location>
        <begin position="1"/>
        <end position="55"/>
    </location>
</feature>
<keyword evidence="4 9" id="KW-1133">Transmembrane helix</keyword>
<sequence>MYAEGYPESPELDQDFEKPGSPIEQKKKPYKRKKFEKKGQKMAENRKKDTLLREPEETCVDKPFFSKKNAKNSDVSLTPSTTKISIESLKKKEPEHTINNFYTIDWVDENTKERCRKEKLRKLKGIRGKSARFWEFNQVWFIIIATGISIGVISGFIDIVSGWLSDIREGYCKSGFYLNNIFCCWIPDQFEKTCSDWISWGDLISSSKRKSYIISYVFYVVIVTLFGGISSFLVINYAYYAKGSGVSEIKTILSGFVMHNFFGEWILVIKSLSICLSIASGLWIGKEGPLIHIACCCADLFFRIFSTSKENQAKRREILSAAAAAGTSVAFGAPIGGVLFTLEQLSYYFPERTMWKSFVCAMIGAMSLKFVNPFRDGRLLIYQAFFKVEWYSFELIPISLLGIIGGLYGHAFIKLNEKVLKFKYKYQISRFPIQEVLIVVFITGIVNYSNVFMKSHHYKLLAKLFQKCNENDTLGFCLVDNILSPVLMLLLATIFGTFLSVITFGLQVPSGIILPSMVIGALYGRLIGIIIQHIQHKFPSARIFSACKPGVECVAPEIYSIIGAASALAGVTRMTVSLVIIMFELTGALTYLLPIIIAVVISKWVGDAFGKYGIYENWIYINNYPYLSKELNIKHDTIENYMTKTADLINIIAKGHTIKTLELLLKNYTYRGFPVINSDDNAILIGYCYFSETQFLDPSTYINLRPWMNKSPFTLSPKSTIHLTANLFQKLGIRLVLFTTNGQLQGLITKKDLIKRVFNT</sequence>
<feature type="transmembrane region" description="Helical" evidence="9">
    <location>
        <begin position="578"/>
        <end position="601"/>
    </location>
</feature>
<keyword evidence="5 9" id="KW-0406">Ion transport</keyword>
<dbReference type="PANTHER" id="PTHR45711:SF6">
    <property type="entry name" value="CHLORIDE CHANNEL PROTEIN"/>
    <property type="match status" value="1"/>
</dbReference>
<name>A0A899FXJ8_9ASCO</name>
<feature type="transmembrane region" description="Helical" evidence="9">
    <location>
        <begin position="318"/>
        <end position="342"/>
    </location>
</feature>
<evidence type="ECO:0000256" key="7">
    <source>
        <dbReference type="ARBA" id="ARBA00023214"/>
    </source>
</evidence>
<dbReference type="FunFam" id="1.10.3080.10:FF:000011">
    <property type="entry name" value="Chloride channel protein"/>
    <property type="match status" value="1"/>
</dbReference>
<evidence type="ECO:0000256" key="1">
    <source>
        <dbReference type="ARBA" id="ARBA00004141"/>
    </source>
</evidence>
<evidence type="ECO:0000256" key="9">
    <source>
        <dbReference type="RuleBase" id="RU361221"/>
    </source>
</evidence>
<keyword evidence="8" id="KW-0129">CBS domain</keyword>
<dbReference type="CDD" id="cd03684">
    <property type="entry name" value="ClC_3_like"/>
    <property type="match status" value="1"/>
</dbReference>
<comment type="subcellular location">
    <subcellularLocation>
        <location evidence="1 9">Membrane</location>
        <topology evidence="1 9">Multi-pass membrane protein</topology>
    </subcellularLocation>
</comment>
<dbReference type="Gene3D" id="1.10.3080.10">
    <property type="entry name" value="Clc chloride channel"/>
    <property type="match status" value="1"/>
</dbReference>
<feature type="domain" description="CBS" evidence="11">
    <location>
        <begin position="708"/>
        <end position="760"/>
    </location>
</feature>
<dbReference type="Gene3D" id="3.10.580.20">
    <property type="match status" value="1"/>
</dbReference>
<dbReference type="InterPro" id="IPR001807">
    <property type="entry name" value="ClC"/>
</dbReference>
<evidence type="ECO:0000256" key="3">
    <source>
        <dbReference type="ARBA" id="ARBA00022692"/>
    </source>
</evidence>
<dbReference type="Gene3D" id="3.90.1280.20">
    <property type="match status" value="1"/>
</dbReference>
<feature type="compositionally biased region" description="Basic and acidic residues" evidence="10">
    <location>
        <begin position="37"/>
        <end position="55"/>
    </location>
</feature>
<keyword evidence="3 9" id="KW-0812">Transmembrane</keyword>
<dbReference type="SUPFAM" id="SSF54631">
    <property type="entry name" value="CBS-domain pair"/>
    <property type="match status" value="1"/>
</dbReference>
<dbReference type="Pfam" id="PF00571">
    <property type="entry name" value="CBS"/>
    <property type="match status" value="1"/>
</dbReference>
<dbReference type="GO" id="GO:0005247">
    <property type="term" value="F:voltage-gated chloride channel activity"/>
    <property type="evidence" value="ECO:0007669"/>
    <property type="project" value="TreeGrafter"/>
</dbReference>
<dbReference type="Proteomes" id="UP000663699">
    <property type="component" value="Chromosome 3"/>
</dbReference>
<keyword evidence="2 9" id="KW-0813">Transport</keyword>
<protein>
    <recommendedName>
        <fullName evidence="9">Chloride channel protein</fullName>
    </recommendedName>
</protein>
<evidence type="ECO:0000256" key="10">
    <source>
        <dbReference type="SAM" id="MobiDB-lite"/>
    </source>
</evidence>
<keyword evidence="7 9" id="KW-0868">Chloride</keyword>